<organism evidence="14">
    <name type="scientific">Cuerna arida</name>
    <dbReference type="NCBI Taxonomy" id="1464854"/>
    <lineage>
        <taxon>Eukaryota</taxon>
        <taxon>Metazoa</taxon>
        <taxon>Ecdysozoa</taxon>
        <taxon>Arthropoda</taxon>
        <taxon>Hexapoda</taxon>
        <taxon>Insecta</taxon>
        <taxon>Pterygota</taxon>
        <taxon>Neoptera</taxon>
        <taxon>Paraneoptera</taxon>
        <taxon>Hemiptera</taxon>
        <taxon>Auchenorrhyncha</taxon>
        <taxon>Membracoidea</taxon>
        <taxon>Cicadellidae</taxon>
        <taxon>Cicadellinae</taxon>
        <taxon>Proconiini</taxon>
        <taxon>Cuerna</taxon>
    </lineage>
</organism>
<dbReference type="GO" id="GO:0004222">
    <property type="term" value="F:metalloendopeptidase activity"/>
    <property type="evidence" value="ECO:0007669"/>
    <property type="project" value="UniProtKB-UniRule"/>
</dbReference>
<feature type="binding site" evidence="10">
    <location>
        <position position="187"/>
    </location>
    <ligand>
        <name>Zn(2+)</name>
        <dbReference type="ChEBI" id="CHEBI:29105"/>
        <note>catalytic</note>
    </ligand>
</feature>
<comment type="caution">
    <text evidence="10">Lacks conserved residue(s) required for the propagation of feature annotation.</text>
</comment>
<keyword evidence="3 11" id="KW-0732">Signal</keyword>
<evidence type="ECO:0000256" key="1">
    <source>
        <dbReference type="ARBA" id="ARBA00022670"/>
    </source>
</evidence>
<keyword evidence="1 10" id="KW-0645">Protease</keyword>
<dbReference type="PANTHER" id="PTHR10127">
    <property type="entry name" value="DISCOIDIN, CUB, EGF, LAMININ , AND ZINC METALLOPROTEASE DOMAIN CONTAINING"/>
    <property type="match status" value="1"/>
</dbReference>
<evidence type="ECO:0000313" key="13">
    <source>
        <dbReference type="EMBL" id="JAS45798.1"/>
    </source>
</evidence>
<dbReference type="FunFam" id="3.40.390.10:FF:000015">
    <property type="entry name" value="Meprin A subunit"/>
    <property type="match status" value="1"/>
</dbReference>
<dbReference type="EMBL" id="GECZ01001772">
    <property type="protein sequence ID" value="JAS67997.1"/>
    <property type="molecule type" value="Transcribed_RNA"/>
</dbReference>
<dbReference type="InterPro" id="IPR001506">
    <property type="entry name" value="Peptidase_M12A"/>
</dbReference>
<dbReference type="InterPro" id="IPR006026">
    <property type="entry name" value="Peptidase_Metallo"/>
</dbReference>
<evidence type="ECO:0000256" key="10">
    <source>
        <dbReference type="PROSITE-ProRule" id="PRU01211"/>
    </source>
</evidence>
<protein>
    <recommendedName>
        <fullName evidence="11">Metalloendopeptidase</fullName>
        <ecNumber evidence="11">3.4.24.-</ecNumber>
    </recommendedName>
</protein>
<dbReference type="EMBL" id="GECZ01000694">
    <property type="protein sequence ID" value="JAS69075.1"/>
    <property type="molecule type" value="Transcribed_RNA"/>
</dbReference>
<evidence type="ECO:0000313" key="16">
    <source>
        <dbReference type="EMBL" id="JAS69075.1"/>
    </source>
</evidence>
<accession>A0A1B6GK37</accession>
<dbReference type="EMBL" id="GECZ01006953">
    <property type="protein sequence ID" value="JAS62816.1"/>
    <property type="molecule type" value="Transcribed_RNA"/>
</dbReference>
<evidence type="ECO:0000313" key="14">
    <source>
        <dbReference type="EMBL" id="JAS62816.1"/>
    </source>
</evidence>
<keyword evidence="9" id="KW-0325">Glycoprotein</keyword>
<dbReference type="EC" id="3.4.24.-" evidence="11"/>
<keyword evidence="2 10" id="KW-0479">Metal-binding</keyword>
<feature type="binding site" evidence="10">
    <location>
        <position position="191"/>
    </location>
    <ligand>
        <name>Zn(2+)</name>
        <dbReference type="ChEBI" id="CHEBI:29105"/>
        <note>catalytic</note>
    </ligand>
</feature>
<reference evidence="14" key="1">
    <citation type="submission" date="2015-11" db="EMBL/GenBank/DDBJ databases">
        <title>De novo transcriptome assembly of four potential Pierce s Disease insect vectors from Arizona vineyards.</title>
        <authorList>
            <person name="Tassone E.E."/>
        </authorList>
    </citation>
    <scope>NUCLEOTIDE SEQUENCE</scope>
</reference>
<evidence type="ECO:0000313" key="15">
    <source>
        <dbReference type="EMBL" id="JAS67997.1"/>
    </source>
</evidence>
<keyword evidence="6 10" id="KW-0482">Metalloprotease</keyword>
<comment type="cofactor">
    <cofactor evidence="10 11">
        <name>Zn(2+)</name>
        <dbReference type="ChEBI" id="CHEBI:29105"/>
    </cofactor>
    <text evidence="10 11">Binds 1 zinc ion per subunit.</text>
</comment>
<proteinExistence type="predicted"/>
<evidence type="ECO:0000259" key="12">
    <source>
        <dbReference type="PROSITE" id="PS51864"/>
    </source>
</evidence>
<sequence length="289" mass="32776">MRVLVVFPCIVLAVVTALPFFENFIQSDDNTEADEGLTAQLMEIGESLFGTPKAESGDAVSKWSPEMDLNPEELGEYAQGDLLIPASDSEARNGLRAASTHWPKGVIPYEISPYFSQRDRAMINDAIAEYRKLTCIKFVPRTGSERDYVYITNSNTGCWSSVGRIGGRQELNLQSPGCLTKKGTVMHEMMHAIGFLHEQNRWERDKHVTVNYQNIQRGRENNFEKAKKKETDNQGVAYDYRSVMHYSANAFSRNGQPTIVAKTRGVKLGQRENLSRKDVQKIRHMYKCR</sequence>
<dbReference type="InterPro" id="IPR024079">
    <property type="entry name" value="MetalloPept_cat_dom_sf"/>
</dbReference>
<dbReference type="Pfam" id="PF01400">
    <property type="entry name" value="Astacin"/>
    <property type="match status" value="1"/>
</dbReference>
<evidence type="ECO:0000256" key="6">
    <source>
        <dbReference type="ARBA" id="ARBA00023049"/>
    </source>
</evidence>
<evidence type="ECO:0000256" key="11">
    <source>
        <dbReference type="RuleBase" id="RU361183"/>
    </source>
</evidence>
<evidence type="ECO:0000256" key="5">
    <source>
        <dbReference type="ARBA" id="ARBA00022833"/>
    </source>
</evidence>
<evidence type="ECO:0000256" key="8">
    <source>
        <dbReference type="ARBA" id="ARBA00023157"/>
    </source>
</evidence>
<dbReference type="SUPFAM" id="SSF55486">
    <property type="entry name" value="Metalloproteases ('zincins'), catalytic domain"/>
    <property type="match status" value="1"/>
</dbReference>
<evidence type="ECO:0000256" key="7">
    <source>
        <dbReference type="ARBA" id="ARBA00023145"/>
    </source>
</evidence>
<dbReference type="InterPro" id="IPR034035">
    <property type="entry name" value="Astacin-like_dom"/>
</dbReference>
<dbReference type="PROSITE" id="PS51864">
    <property type="entry name" value="ASTACIN"/>
    <property type="match status" value="1"/>
</dbReference>
<feature type="domain" description="Peptidase M12A" evidence="12">
    <location>
        <begin position="93"/>
        <end position="289"/>
    </location>
</feature>
<keyword evidence="5 10" id="KW-0862">Zinc</keyword>
<dbReference type="PRINTS" id="PR00480">
    <property type="entry name" value="ASTACIN"/>
</dbReference>
<feature type="chain" id="PRO_5008447249" description="Metalloendopeptidase" evidence="11">
    <location>
        <begin position="18"/>
        <end position="289"/>
    </location>
</feature>
<dbReference type="AlphaFoldDB" id="A0A1B6GK37"/>
<keyword evidence="4 10" id="KW-0378">Hydrolase</keyword>
<dbReference type="EMBL" id="GECZ01023971">
    <property type="protein sequence ID" value="JAS45798.1"/>
    <property type="molecule type" value="Transcribed_RNA"/>
</dbReference>
<feature type="active site" evidence="10">
    <location>
        <position position="188"/>
    </location>
</feature>
<dbReference type="GO" id="GO:0008270">
    <property type="term" value="F:zinc ion binding"/>
    <property type="evidence" value="ECO:0007669"/>
    <property type="project" value="UniProtKB-UniRule"/>
</dbReference>
<keyword evidence="7" id="KW-0865">Zymogen</keyword>
<dbReference type="CDD" id="cd04280">
    <property type="entry name" value="ZnMc_astacin_like"/>
    <property type="match status" value="1"/>
</dbReference>
<dbReference type="PANTHER" id="PTHR10127:SF780">
    <property type="entry name" value="METALLOENDOPEPTIDASE"/>
    <property type="match status" value="1"/>
</dbReference>
<evidence type="ECO:0000256" key="2">
    <source>
        <dbReference type="ARBA" id="ARBA00022723"/>
    </source>
</evidence>
<dbReference type="Gene3D" id="3.40.390.10">
    <property type="entry name" value="Collagenase (Catalytic Domain)"/>
    <property type="match status" value="1"/>
</dbReference>
<feature type="binding site" evidence="10">
    <location>
        <position position="197"/>
    </location>
    <ligand>
        <name>Zn(2+)</name>
        <dbReference type="ChEBI" id="CHEBI:29105"/>
        <note>catalytic</note>
    </ligand>
</feature>
<feature type="signal peptide" evidence="11">
    <location>
        <begin position="1"/>
        <end position="17"/>
    </location>
</feature>
<evidence type="ECO:0000256" key="9">
    <source>
        <dbReference type="ARBA" id="ARBA00023180"/>
    </source>
</evidence>
<keyword evidence="8" id="KW-1015">Disulfide bond</keyword>
<dbReference type="SMART" id="SM00235">
    <property type="entry name" value="ZnMc"/>
    <property type="match status" value="1"/>
</dbReference>
<evidence type="ECO:0000256" key="4">
    <source>
        <dbReference type="ARBA" id="ARBA00022801"/>
    </source>
</evidence>
<name>A0A1B6GK37_9HEMI</name>
<evidence type="ECO:0000256" key="3">
    <source>
        <dbReference type="ARBA" id="ARBA00022729"/>
    </source>
</evidence>
<gene>
    <name evidence="14" type="ORF">g.19141</name>
    <name evidence="13" type="ORF">g.19142</name>
    <name evidence="15" type="ORF">g.19143</name>
    <name evidence="16" type="ORF">g.19144</name>
</gene>
<dbReference type="GO" id="GO:0006508">
    <property type="term" value="P:proteolysis"/>
    <property type="evidence" value="ECO:0007669"/>
    <property type="project" value="UniProtKB-KW"/>
</dbReference>